<evidence type="ECO:0000256" key="4">
    <source>
        <dbReference type="ARBA" id="ARBA00019879"/>
    </source>
</evidence>
<dbReference type="Pfam" id="PF09088">
    <property type="entry name" value="MIF4G_like"/>
    <property type="match status" value="1"/>
</dbReference>
<dbReference type="GO" id="GO:0003729">
    <property type="term" value="F:mRNA binding"/>
    <property type="evidence" value="ECO:0007669"/>
    <property type="project" value="TreeGrafter"/>
</dbReference>
<proteinExistence type="inferred from homology"/>
<dbReference type="SMART" id="SM00543">
    <property type="entry name" value="MIF4G"/>
    <property type="match status" value="1"/>
</dbReference>
<evidence type="ECO:0000256" key="6">
    <source>
        <dbReference type="ARBA" id="ARBA00023042"/>
    </source>
</evidence>
<sequence length="502" mass="59073">MMNRRRQHDGDDDGYEHRNRKRRRVSENQEIEDRLESLILRVGERSTSSVESNLEGLVSVLEADLGTFRLKILRILSECAVKMPEKCTIYTTLVGLLNAKNYKFGGEFVDHMVKTFKESLKLCRWDAARYSLRFLADLVNCHVISATSLLQLLDTMIDVSNEDTVPQVRRDWYVFAVLSTLPWVGRDLYEKKESSLESLLLRIEVYLNKRSKKHHNALRVWSVDAPHPQEEYLDCLWAQIRKLRQDNWAEKHIPRPYLAFDSILCEALQHNLPQIVPPAHHESYEYPMPSVVYRMFDYTDCPDGPNLPGAHSIERFLIEEHLHHIIEMHHLERKDCAAQLLDFPYKSKIPLEYCIVEVIFAELFHMPTPRYIDIVYGSILIELCKLHPATLPQVLAQATEILFMRIDSMNTSCFDRFVNWFSYHLSNFKFTWSWEEWDSCLLLDTEHPRPKFIQEVLQKCLRLSYHQRITEMMPETYAKLLPVPSQPNYKYASEEAGKLKRI</sequence>
<dbReference type="GO" id="GO:0000339">
    <property type="term" value="F:RNA cap binding"/>
    <property type="evidence" value="ECO:0007669"/>
    <property type="project" value="InterPro"/>
</dbReference>
<dbReference type="FunFam" id="1.25.40.180:FF:000041">
    <property type="entry name" value="Nuclear cap-binding protein subunit 1"/>
    <property type="match status" value="1"/>
</dbReference>
<dbReference type="STRING" id="67801.A0A1B0C052"/>
<keyword evidence="9" id="KW-0539">Nucleus</keyword>
<comment type="similarity">
    <text evidence="2">Belongs to the NCBP1 family.</text>
</comment>
<dbReference type="Proteomes" id="UP000092460">
    <property type="component" value="Unassembled WGS sequence"/>
</dbReference>
<keyword evidence="5" id="KW-0507">mRNA processing</keyword>
<dbReference type="InterPro" id="IPR027159">
    <property type="entry name" value="CBP80"/>
</dbReference>
<dbReference type="GO" id="GO:0008380">
    <property type="term" value="P:RNA splicing"/>
    <property type="evidence" value="ECO:0007669"/>
    <property type="project" value="UniProtKB-KW"/>
</dbReference>
<keyword evidence="7" id="KW-0943">RNA-mediated gene silencing</keyword>
<keyword evidence="6" id="KW-0506">mRNA capping</keyword>
<feature type="domain" description="MIF4G" evidence="13">
    <location>
        <begin position="32"/>
        <end position="244"/>
    </location>
</feature>
<dbReference type="GO" id="GO:0031053">
    <property type="term" value="P:primary miRNA processing"/>
    <property type="evidence" value="ECO:0007669"/>
    <property type="project" value="UniProtKB-ARBA"/>
</dbReference>
<comment type="subcellular location">
    <subcellularLocation>
        <location evidence="1">Nucleus</location>
    </subcellularLocation>
</comment>
<dbReference type="Gene3D" id="1.25.40.180">
    <property type="match status" value="2"/>
</dbReference>
<protein>
    <recommendedName>
        <fullName evidence="4">Nuclear cap-binding protein subunit 1</fullName>
    </recommendedName>
    <alternativeName>
        <fullName evidence="11">80 kDa nuclear cap-binding protein</fullName>
    </alternativeName>
</protein>
<dbReference type="InterPro" id="IPR016024">
    <property type="entry name" value="ARM-type_fold"/>
</dbReference>
<dbReference type="FunFam" id="1.25.40.180:FF:000010">
    <property type="entry name" value="Nuclear cap-binding protein subunit 1"/>
    <property type="match status" value="1"/>
</dbReference>
<dbReference type="PANTHER" id="PTHR12412">
    <property type="entry name" value="CAP BINDING PROTEIN"/>
    <property type="match status" value="1"/>
</dbReference>
<dbReference type="PANTHER" id="PTHR12412:SF2">
    <property type="entry name" value="NUCLEAR CAP-BINDING PROTEIN SUBUNIT 1"/>
    <property type="match status" value="1"/>
</dbReference>
<evidence type="ECO:0000256" key="5">
    <source>
        <dbReference type="ARBA" id="ARBA00022664"/>
    </source>
</evidence>
<dbReference type="GO" id="GO:0005634">
    <property type="term" value="C:nucleus"/>
    <property type="evidence" value="ECO:0007669"/>
    <property type="project" value="UniProtKB-SubCell"/>
</dbReference>
<dbReference type="GO" id="GO:0000184">
    <property type="term" value="P:nuclear-transcribed mRNA catabolic process, nonsense-mediated decay"/>
    <property type="evidence" value="ECO:0007669"/>
    <property type="project" value="TreeGrafter"/>
</dbReference>
<comment type="function">
    <text evidence="10">Component of the cap-binding complex (CBC), which binds cotranscriptionally to the 5'-cap of pre-mRNAs and is involved in various processes such as pre-mRNA splicing and RNA-mediated gene silencing (RNAi). The CBC complex is involved in miRNA-mediated RNA interference via its interaction with Ars2 and is required for primary microRNAs (miRNAs) processing. Also involved in innate immunity via the short interfering RNAs (siRNAs) processing machinery by restricting the viral RNA production. In the CBC complex, Cbp80 does not bind directly capped RNAs (m7GpppG-capped RNA) but is required to stabilize the movement of the N-terminal loop of Cbp20 and lock the CBC into a high affinity cap-binding state with the cap structure.</text>
</comment>
<evidence type="ECO:0000256" key="7">
    <source>
        <dbReference type="ARBA" id="ARBA00023158"/>
    </source>
</evidence>
<dbReference type="Pfam" id="PF02854">
    <property type="entry name" value="MIF4G"/>
    <property type="match status" value="1"/>
</dbReference>
<dbReference type="InterPro" id="IPR015172">
    <property type="entry name" value="MIF4G-like_typ-1"/>
</dbReference>
<dbReference type="InterPro" id="IPR003890">
    <property type="entry name" value="MIF4G-like_typ-3"/>
</dbReference>
<evidence type="ECO:0000259" key="13">
    <source>
        <dbReference type="SMART" id="SM00543"/>
    </source>
</evidence>
<dbReference type="GO" id="GO:0006406">
    <property type="term" value="P:mRNA export from nucleus"/>
    <property type="evidence" value="ECO:0007669"/>
    <property type="project" value="InterPro"/>
</dbReference>
<feature type="region of interest" description="Disordered" evidence="12">
    <location>
        <begin position="1"/>
        <end position="28"/>
    </location>
</feature>
<dbReference type="VEuPathDB" id="VectorBase:GPPI045627"/>
<dbReference type="EMBL" id="JXJN01023466">
    <property type="status" value="NOT_ANNOTATED_CDS"/>
    <property type="molecule type" value="Genomic_DNA"/>
</dbReference>
<dbReference type="GO" id="GO:0005846">
    <property type="term" value="C:nuclear cap binding complex"/>
    <property type="evidence" value="ECO:0007669"/>
    <property type="project" value="InterPro"/>
</dbReference>
<accession>A0A1B0C052</accession>
<reference evidence="14" key="2">
    <citation type="submission" date="2020-05" db="UniProtKB">
        <authorList>
            <consortium name="EnsemblMetazoa"/>
        </authorList>
    </citation>
    <scope>IDENTIFICATION</scope>
    <source>
        <strain evidence="14">IAEA</strain>
    </source>
</reference>
<organism evidence="14 15">
    <name type="scientific">Glossina palpalis gambiensis</name>
    <dbReference type="NCBI Taxonomy" id="67801"/>
    <lineage>
        <taxon>Eukaryota</taxon>
        <taxon>Metazoa</taxon>
        <taxon>Ecdysozoa</taxon>
        <taxon>Arthropoda</taxon>
        <taxon>Hexapoda</taxon>
        <taxon>Insecta</taxon>
        <taxon>Pterygota</taxon>
        <taxon>Neoptera</taxon>
        <taxon>Endopterygota</taxon>
        <taxon>Diptera</taxon>
        <taxon>Brachycera</taxon>
        <taxon>Muscomorpha</taxon>
        <taxon>Hippoboscoidea</taxon>
        <taxon>Glossinidae</taxon>
        <taxon>Glossina</taxon>
    </lineage>
</organism>
<evidence type="ECO:0000313" key="15">
    <source>
        <dbReference type="Proteomes" id="UP000092460"/>
    </source>
</evidence>
<evidence type="ECO:0000256" key="12">
    <source>
        <dbReference type="SAM" id="MobiDB-lite"/>
    </source>
</evidence>
<dbReference type="SUPFAM" id="SSF48371">
    <property type="entry name" value="ARM repeat"/>
    <property type="match status" value="2"/>
</dbReference>
<dbReference type="EnsemblMetazoa" id="GPPI045627-RA">
    <property type="protein sequence ID" value="GPPI045627-PA"/>
    <property type="gene ID" value="GPPI045627"/>
</dbReference>
<dbReference type="GO" id="GO:0006370">
    <property type="term" value="P:7-methylguanosine mRNA capping"/>
    <property type="evidence" value="ECO:0007669"/>
    <property type="project" value="UniProtKB-KW"/>
</dbReference>
<evidence type="ECO:0000256" key="3">
    <source>
        <dbReference type="ARBA" id="ARBA00011361"/>
    </source>
</evidence>
<evidence type="ECO:0000256" key="8">
    <source>
        <dbReference type="ARBA" id="ARBA00023187"/>
    </source>
</evidence>
<evidence type="ECO:0000256" key="1">
    <source>
        <dbReference type="ARBA" id="ARBA00004123"/>
    </source>
</evidence>
<evidence type="ECO:0000313" key="14">
    <source>
        <dbReference type="EnsemblMetazoa" id="GPPI045627-PA"/>
    </source>
</evidence>
<keyword evidence="8" id="KW-0508">mRNA splicing</keyword>
<keyword evidence="15" id="KW-1185">Reference proteome</keyword>
<comment type="subunit">
    <text evidence="3">Component of the nuclear cap-binding complex (CBC), a heterodimer composed of Cbp80 and Cbp20 that interacts with m7GpppG-capped RNA.</text>
</comment>
<dbReference type="AlphaFoldDB" id="A0A1B0C052"/>
<evidence type="ECO:0000256" key="10">
    <source>
        <dbReference type="ARBA" id="ARBA00024736"/>
    </source>
</evidence>
<evidence type="ECO:0000256" key="11">
    <source>
        <dbReference type="ARBA" id="ARBA00030965"/>
    </source>
</evidence>
<reference evidence="15" key="1">
    <citation type="submission" date="2015-01" db="EMBL/GenBank/DDBJ databases">
        <authorList>
            <person name="Aksoy S."/>
            <person name="Warren W."/>
            <person name="Wilson R.K."/>
        </authorList>
    </citation>
    <scope>NUCLEOTIDE SEQUENCE [LARGE SCALE GENOMIC DNA]</scope>
    <source>
        <strain evidence="15">IAEA</strain>
    </source>
</reference>
<name>A0A1B0C052_9MUSC</name>
<evidence type="ECO:0000256" key="2">
    <source>
        <dbReference type="ARBA" id="ARBA00007413"/>
    </source>
</evidence>
<evidence type="ECO:0000256" key="9">
    <source>
        <dbReference type="ARBA" id="ARBA00023242"/>
    </source>
</evidence>